<dbReference type="GO" id="GO:0043565">
    <property type="term" value="F:sequence-specific DNA binding"/>
    <property type="evidence" value="ECO:0007669"/>
    <property type="project" value="InterPro"/>
</dbReference>
<comment type="function">
    <text evidence="6">May play the central regulatory role in sporulation. It may be an element of the effector pathway responsible for the activation of sporulation genes in response to nutritional stress. Spo0A may act in concert with spo0H (a sigma factor) to control the expression of some genes that are critical to the sporulation process.</text>
</comment>
<dbReference type="InterPro" id="IPR027417">
    <property type="entry name" value="P-loop_NTPase"/>
</dbReference>
<evidence type="ECO:0000259" key="9">
    <source>
        <dbReference type="PROSITE" id="PS50110"/>
    </source>
</evidence>
<dbReference type="PANTHER" id="PTHR32071">
    <property type="entry name" value="TRANSCRIPTIONAL REGULATORY PROTEIN"/>
    <property type="match status" value="1"/>
</dbReference>
<dbReference type="Gene3D" id="1.10.8.60">
    <property type="match status" value="1"/>
</dbReference>
<evidence type="ECO:0000256" key="7">
    <source>
        <dbReference type="PROSITE-ProRule" id="PRU00169"/>
    </source>
</evidence>
<dbReference type="InterPro" id="IPR025662">
    <property type="entry name" value="Sigma_54_int_dom_ATP-bd_1"/>
</dbReference>
<dbReference type="InterPro" id="IPR025944">
    <property type="entry name" value="Sigma_54_int_dom_CS"/>
</dbReference>
<dbReference type="GO" id="GO:0000160">
    <property type="term" value="P:phosphorelay signal transduction system"/>
    <property type="evidence" value="ECO:0007669"/>
    <property type="project" value="InterPro"/>
</dbReference>
<keyword evidence="4" id="KW-0805">Transcription regulation</keyword>
<dbReference type="Pfam" id="PF00072">
    <property type="entry name" value="Response_reg"/>
    <property type="match status" value="1"/>
</dbReference>
<feature type="modified residue" description="4-aspartylphosphate" evidence="7">
    <location>
        <position position="55"/>
    </location>
</feature>
<dbReference type="AlphaFoldDB" id="A0A5S5AR52"/>
<dbReference type="InterPro" id="IPR003593">
    <property type="entry name" value="AAA+_ATPase"/>
</dbReference>
<sequence>MKRGFKILVVDDEPEFLEAYSILLSEKGYEVICESQPRKALCLLEKEYFPLVMVDLVMPGMDGMEFLKNVKALYGSRTEVIIVTGFGTIENAVRAVKLGAFGYFIKSSDPESMLAEVEKVRKMFELKAENSMLKYGLLEEDVFLSTKNPKMMEVLEMIERVSRTDSNVLLLGESGTGKEVIAKLIHKKSSRSIMPFVAINCKAYPLSLLESELFGHEKGAFTGATSKRQGKLEEAGGGTLFLDEIGEIEADVQVKLLRVLETRTVERLGSNKPVSVDFRLICATNNDIDRAIEQGTFRPDLYYRISTIVIRIPPLRERKEDIPGFIEFFMNSYSRIMGKYPEMEEGAVRLLAAYDYPGNIRELKNIIERLFVLCDGIITEEDVKRSLQGAQKSPGRGGEAPAPVAYETAKEDFERRYFSMLFELSGGNLSQVSRLSGLSRRQVFNKIKKYSIK</sequence>
<dbReference type="GO" id="GO:0006355">
    <property type="term" value="P:regulation of DNA-templated transcription"/>
    <property type="evidence" value="ECO:0007669"/>
    <property type="project" value="InterPro"/>
</dbReference>
<dbReference type="FunFam" id="3.40.50.300:FF:000006">
    <property type="entry name" value="DNA-binding transcriptional regulator NtrC"/>
    <property type="match status" value="1"/>
</dbReference>
<dbReference type="InterPro" id="IPR002078">
    <property type="entry name" value="Sigma_54_int"/>
</dbReference>
<evidence type="ECO:0000256" key="6">
    <source>
        <dbReference type="ARBA" id="ARBA00024867"/>
    </source>
</evidence>
<dbReference type="Pfam" id="PF00158">
    <property type="entry name" value="Sigma54_activat"/>
    <property type="match status" value="1"/>
</dbReference>
<keyword evidence="10" id="KW-0238">DNA-binding</keyword>
<dbReference type="SMART" id="SM00448">
    <property type="entry name" value="REC"/>
    <property type="match status" value="1"/>
</dbReference>
<dbReference type="EMBL" id="VNHO01000014">
    <property type="protein sequence ID" value="TYP53790.1"/>
    <property type="molecule type" value="Genomic_DNA"/>
</dbReference>
<keyword evidence="11" id="KW-1185">Reference proteome</keyword>
<feature type="domain" description="Response regulatory" evidence="9">
    <location>
        <begin position="6"/>
        <end position="121"/>
    </location>
</feature>
<dbReference type="Pfam" id="PF02954">
    <property type="entry name" value="HTH_8"/>
    <property type="match status" value="1"/>
</dbReference>
<dbReference type="Pfam" id="PF25601">
    <property type="entry name" value="AAA_lid_14"/>
    <property type="match status" value="1"/>
</dbReference>
<dbReference type="RefSeq" id="WP_148867263.1">
    <property type="nucleotide sequence ID" value="NZ_VNHO01000014.1"/>
</dbReference>
<gene>
    <name evidence="10" type="ORF">LZ11_01513</name>
</gene>
<accession>A0A5S5AR52</accession>
<keyword evidence="5" id="KW-0804">Transcription</keyword>
<evidence type="ECO:0000313" key="11">
    <source>
        <dbReference type="Proteomes" id="UP000322294"/>
    </source>
</evidence>
<dbReference type="Proteomes" id="UP000322294">
    <property type="component" value="Unassembled WGS sequence"/>
</dbReference>
<comment type="caution">
    <text evidence="10">The sequence shown here is derived from an EMBL/GenBank/DDBJ whole genome shotgun (WGS) entry which is preliminary data.</text>
</comment>
<dbReference type="SUPFAM" id="SSF46689">
    <property type="entry name" value="Homeodomain-like"/>
    <property type="match status" value="1"/>
</dbReference>
<name>A0A5S5AR52_9FIRM</name>
<dbReference type="SUPFAM" id="SSF52172">
    <property type="entry name" value="CheY-like"/>
    <property type="match status" value="1"/>
</dbReference>
<keyword evidence="7" id="KW-0597">Phosphoprotein</keyword>
<dbReference type="Gene3D" id="3.40.50.2300">
    <property type="match status" value="1"/>
</dbReference>
<dbReference type="Gene3D" id="3.40.50.300">
    <property type="entry name" value="P-loop containing nucleotide triphosphate hydrolases"/>
    <property type="match status" value="1"/>
</dbReference>
<dbReference type="PROSITE" id="PS00688">
    <property type="entry name" value="SIGMA54_INTERACT_3"/>
    <property type="match status" value="1"/>
</dbReference>
<evidence type="ECO:0000259" key="8">
    <source>
        <dbReference type="PROSITE" id="PS50045"/>
    </source>
</evidence>
<organism evidence="10 11">
    <name type="scientific">Thermosediminibacter litoriperuensis</name>
    <dbReference type="NCBI Taxonomy" id="291989"/>
    <lineage>
        <taxon>Bacteria</taxon>
        <taxon>Bacillati</taxon>
        <taxon>Bacillota</taxon>
        <taxon>Clostridia</taxon>
        <taxon>Thermosediminibacterales</taxon>
        <taxon>Thermosediminibacteraceae</taxon>
        <taxon>Thermosediminibacter</taxon>
    </lineage>
</organism>
<dbReference type="PROSITE" id="PS50045">
    <property type="entry name" value="SIGMA54_INTERACT_4"/>
    <property type="match status" value="1"/>
</dbReference>
<dbReference type="PROSITE" id="PS00675">
    <property type="entry name" value="SIGMA54_INTERACT_1"/>
    <property type="match status" value="1"/>
</dbReference>
<dbReference type="PROSITE" id="PS50110">
    <property type="entry name" value="RESPONSE_REGULATORY"/>
    <property type="match status" value="1"/>
</dbReference>
<evidence type="ECO:0000313" key="10">
    <source>
        <dbReference type="EMBL" id="TYP53790.1"/>
    </source>
</evidence>
<evidence type="ECO:0000256" key="1">
    <source>
        <dbReference type="ARBA" id="ARBA00018672"/>
    </source>
</evidence>
<dbReference type="Gene3D" id="1.10.10.60">
    <property type="entry name" value="Homeodomain-like"/>
    <property type="match status" value="1"/>
</dbReference>
<evidence type="ECO:0000256" key="4">
    <source>
        <dbReference type="ARBA" id="ARBA00023015"/>
    </source>
</evidence>
<dbReference type="InterPro" id="IPR011006">
    <property type="entry name" value="CheY-like_superfamily"/>
</dbReference>
<keyword evidence="3" id="KW-0067">ATP-binding</keyword>
<evidence type="ECO:0000256" key="5">
    <source>
        <dbReference type="ARBA" id="ARBA00023163"/>
    </source>
</evidence>
<dbReference type="CDD" id="cd00009">
    <property type="entry name" value="AAA"/>
    <property type="match status" value="1"/>
</dbReference>
<dbReference type="InterPro" id="IPR002197">
    <property type="entry name" value="HTH_Fis"/>
</dbReference>
<dbReference type="CDD" id="cd00156">
    <property type="entry name" value="REC"/>
    <property type="match status" value="1"/>
</dbReference>
<proteinExistence type="predicted"/>
<protein>
    <recommendedName>
        <fullName evidence="1">Stage 0 sporulation protein A homolog</fullName>
    </recommendedName>
</protein>
<dbReference type="OrthoDB" id="9803970at2"/>
<dbReference type="SMART" id="SM00382">
    <property type="entry name" value="AAA"/>
    <property type="match status" value="1"/>
</dbReference>
<evidence type="ECO:0000256" key="2">
    <source>
        <dbReference type="ARBA" id="ARBA00022741"/>
    </source>
</evidence>
<dbReference type="InterPro" id="IPR009057">
    <property type="entry name" value="Homeodomain-like_sf"/>
</dbReference>
<dbReference type="GO" id="GO:0005524">
    <property type="term" value="F:ATP binding"/>
    <property type="evidence" value="ECO:0007669"/>
    <property type="project" value="UniProtKB-KW"/>
</dbReference>
<dbReference type="InterPro" id="IPR001789">
    <property type="entry name" value="Sig_transdc_resp-reg_receiver"/>
</dbReference>
<reference evidence="10 11" key="1">
    <citation type="submission" date="2019-07" db="EMBL/GenBank/DDBJ databases">
        <title>Genomic Encyclopedia of Type Strains, Phase I: the one thousand microbial genomes (KMG-I) project.</title>
        <authorList>
            <person name="Kyrpides N."/>
        </authorList>
    </citation>
    <scope>NUCLEOTIDE SEQUENCE [LARGE SCALE GENOMIC DNA]</scope>
    <source>
        <strain evidence="10 11">DSM 16647</strain>
    </source>
</reference>
<keyword evidence="2" id="KW-0547">Nucleotide-binding</keyword>
<evidence type="ECO:0000256" key="3">
    <source>
        <dbReference type="ARBA" id="ARBA00022840"/>
    </source>
</evidence>
<dbReference type="InterPro" id="IPR058031">
    <property type="entry name" value="AAA_lid_NorR"/>
</dbReference>
<feature type="domain" description="Sigma-54 factor interaction" evidence="8">
    <location>
        <begin position="144"/>
        <end position="372"/>
    </location>
</feature>
<dbReference type="SUPFAM" id="SSF52540">
    <property type="entry name" value="P-loop containing nucleoside triphosphate hydrolases"/>
    <property type="match status" value="1"/>
</dbReference>